<keyword evidence="5" id="KW-1185">Reference proteome</keyword>
<reference evidence="4 5" key="1">
    <citation type="submission" date="2020-08" db="EMBL/GenBank/DDBJ databases">
        <title>A Genomic Blueprint of the Chicken Gut Microbiome.</title>
        <authorList>
            <person name="Gilroy R."/>
            <person name="Ravi A."/>
            <person name="Getino M."/>
            <person name="Pursley I."/>
            <person name="Horton D.L."/>
            <person name="Alikhan N.-F."/>
            <person name="Baker D."/>
            <person name="Gharbi K."/>
            <person name="Hall N."/>
            <person name="Watson M."/>
            <person name="Adriaenssens E.M."/>
            <person name="Foster-Nyarko E."/>
            <person name="Jarju S."/>
            <person name="Secka A."/>
            <person name="Antonio M."/>
            <person name="Oren A."/>
            <person name="Chaudhuri R."/>
            <person name="La Ragione R.M."/>
            <person name="Hildebrand F."/>
            <person name="Pallen M.J."/>
        </authorList>
    </citation>
    <scope>NUCLEOTIDE SEQUENCE [LARGE SCALE GENOMIC DNA]</scope>
    <source>
        <strain evidence="4 5">A46</strain>
    </source>
</reference>
<gene>
    <name evidence="4" type="ORF">H9635_18430</name>
</gene>
<keyword evidence="4" id="KW-0255">Endonuclease</keyword>
<evidence type="ECO:0000313" key="5">
    <source>
        <dbReference type="Proteomes" id="UP000619101"/>
    </source>
</evidence>
<dbReference type="RefSeq" id="WP_191701788.1">
    <property type="nucleotide sequence ID" value="NZ_JACSPZ010000014.1"/>
</dbReference>
<keyword evidence="2" id="KW-0238">DNA-binding</keyword>
<comment type="caution">
    <text evidence="4">The sequence shown here is derived from an EMBL/GenBank/DDBJ whole genome shotgun (WGS) entry which is preliminary data.</text>
</comment>
<keyword evidence="1" id="KW-0680">Restriction system</keyword>
<dbReference type="Proteomes" id="UP000619101">
    <property type="component" value="Unassembled WGS sequence"/>
</dbReference>
<dbReference type="InterPro" id="IPR044946">
    <property type="entry name" value="Restrct_endonuc_typeI_TRD_sf"/>
</dbReference>
<keyword evidence="3" id="KW-0175">Coiled coil</keyword>
<dbReference type="SUPFAM" id="SSF116734">
    <property type="entry name" value="DNA methylase specificity domain"/>
    <property type="match status" value="1"/>
</dbReference>
<protein>
    <submittedName>
        <fullName evidence="4">Restriction endonuclease subunit S</fullName>
    </submittedName>
</protein>
<evidence type="ECO:0000256" key="1">
    <source>
        <dbReference type="ARBA" id="ARBA00022747"/>
    </source>
</evidence>
<dbReference type="Gene3D" id="3.90.220.20">
    <property type="entry name" value="DNA methylase specificity domains"/>
    <property type="match status" value="1"/>
</dbReference>
<evidence type="ECO:0000256" key="2">
    <source>
        <dbReference type="ARBA" id="ARBA00023125"/>
    </source>
</evidence>
<name>A0ABR8Y3E4_9BACL</name>
<evidence type="ECO:0000313" key="4">
    <source>
        <dbReference type="EMBL" id="MBD8038725.1"/>
    </source>
</evidence>
<accession>A0ABR8Y3E4</accession>
<proteinExistence type="predicted"/>
<keyword evidence="4" id="KW-0540">Nuclease</keyword>
<dbReference type="EMBL" id="JACSPZ010000014">
    <property type="protein sequence ID" value="MBD8038725.1"/>
    <property type="molecule type" value="Genomic_DNA"/>
</dbReference>
<sequence>MKLQEIANLTQGVYLSRIETTKNDPNHVEINLLTLKEFNETLGLSYRMSIEKSSTVFLDHGKVPSTAITDTESLVLHTLTQKVARLPHKYAGLLLTTNFVKIQLPDSVDIDYFEWYFNEHPFIQKQILLGLQGSVISTISLAHLKEINLQLPDIQRQRLLGKVSKLSKHKEQLLKEKIHLQAQLTHQQLVNLSNIKSIN</sequence>
<dbReference type="GO" id="GO:0004519">
    <property type="term" value="F:endonuclease activity"/>
    <property type="evidence" value="ECO:0007669"/>
    <property type="project" value="UniProtKB-KW"/>
</dbReference>
<evidence type="ECO:0000256" key="3">
    <source>
        <dbReference type="SAM" id="Coils"/>
    </source>
</evidence>
<keyword evidence="4" id="KW-0378">Hydrolase</keyword>
<organism evidence="4 5">
    <name type="scientific">Solibacillus faecavium</name>
    <dbReference type="NCBI Taxonomy" id="2762221"/>
    <lineage>
        <taxon>Bacteria</taxon>
        <taxon>Bacillati</taxon>
        <taxon>Bacillota</taxon>
        <taxon>Bacilli</taxon>
        <taxon>Bacillales</taxon>
        <taxon>Caryophanaceae</taxon>
        <taxon>Solibacillus</taxon>
    </lineage>
</organism>
<feature type="coiled-coil region" evidence="3">
    <location>
        <begin position="156"/>
        <end position="183"/>
    </location>
</feature>